<dbReference type="eggNOG" id="ENOG502TFHQ">
    <property type="taxonomic scope" value="Eukaryota"/>
</dbReference>
<gene>
    <name evidence="3" type="ORF">PHATRDRAFT_43720</name>
</gene>
<proteinExistence type="predicted"/>
<sequence>MMSWWRCFLPLSLFWMLWSHETVWEVSADRMAPSLSTTAARTFLKNVPNGWLRSIPALSKRHPGDKRSASAVEVSVTTKRKRPRPPKLDIDLDRIDQHLSSAGIYYGLTPSKVKDLASTHNRKPRVTVEQTMTLTLEELRGMRYEMEALRKELHDMRQSMMGTSSSGETPSVEVDPPKGPLSIMARKKRQREYDAIGADVERWADELLFEQDGEVDGWTEVQCNKVMRHMNSQGRTRAYLKWMKDSRGPHADLKDEREYPCLKAYATIDATLDEVCAYLAQEQKMTDYNDLILRHVDVEEVSPHSKICWGQTYQILFIKPREFLTYCQHRWLRDGTQVLVNQACHSEPSIHLDESKGKNPWAYALRGASYIGRDPDDPEKTRISMVAHGSPGPDIPNWAMRSAVNAVAPIEPFKLFHKINQGVQKARPELISRLDEAEMVSQLPTGRSPRPAGMAQLGYACFWPNGGGLKEGWSHSTHSDQVHDSSEHNDNATGSSVPSRDERSEVLVSASD</sequence>
<accession>B7FT81</accession>
<dbReference type="HOGENOM" id="CLU_532641_0_0_1"/>
<dbReference type="AlphaFoldDB" id="B7FT81"/>
<dbReference type="PaxDb" id="2850-Phatr43720"/>
<dbReference type="CDD" id="cd00177">
    <property type="entry name" value="START"/>
    <property type="match status" value="1"/>
</dbReference>
<evidence type="ECO:0000256" key="2">
    <source>
        <dbReference type="SAM" id="SignalP"/>
    </source>
</evidence>
<reference evidence="3 4" key="1">
    <citation type="journal article" date="2008" name="Nature">
        <title>The Phaeodactylum genome reveals the evolutionary history of diatom genomes.</title>
        <authorList>
            <person name="Bowler C."/>
            <person name="Allen A.E."/>
            <person name="Badger J.H."/>
            <person name="Grimwood J."/>
            <person name="Jabbari K."/>
            <person name="Kuo A."/>
            <person name="Maheswari U."/>
            <person name="Martens C."/>
            <person name="Maumus F."/>
            <person name="Otillar R.P."/>
            <person name="Rayko E."/>
            <person name="Salamov A."/>
            <person name="Vandepoele K."/>
            <person name="Beszteri B."/>
            <person name="Gruber A."/>
            <person name="Heijde M."/>
            <person name="Katinka M."/>
            <person name="Mock T."/>
            <person name="Valentin K."/>
            <person name="Verret F."/>
            <person name="Berges J.A."/>
            <person name="Brownlee C."/>
            <person name="Cadoret J.P."/>
            <person name="Chiovitti A."/>
            <person name="Choi C.J."/>
            <person name="Coesel S."/>
            <person name="De Martino A."/>
            <person name="Detter J.C."/>
            <person name="Durkin C."/>
            <person name="Falciatore A."/>
            <person name="Fournet J."/>
            <person name="Haruta M."/>
            <person name="Huysman M.J."/>
            <person name="Jenkins B.D."/>
            <person name="Jiroutova K."/>
            <person name="Jorgensen R.E."/>
            <person name="Joubert Y."/>
            <person name="Kaplan A."/>
            <person name="Kroger N."/>
            <person name="Kroth P.G."/>
            <person name="La Roche J."/>
            <person name="Lindquist E."/>
            <person name="Lommer M."/>
            <person name="Martin-Jezequel V."/>
            <person name="Lopez P.J."/>
            <person name="Lucas S."/>
            <person name="Mangogna M."/>
            <person name="McGinnis K."/>
            <person name="Medlin L.K."/>
            <person name="Montsant A."/>
            <person name="Oudot-Le Secq M.P."/>
            <person name="Napoli C."/>
            <person name="Obornik M."/>
            <person name="Parker M.S."/>
            <person name="Petit J.L."/>
            <person name="Porcel B.M."/>
            <person name="Poulsen N."/>
            <person name="Robison M."/>
            <person name="Rychlewski L."/>
            <person name="Rynearson T.A."/>
            <person name="Schmutz J."/>
            <person name="Shapiro H."/>
            <person name="Siaut M."/>
            <person name="Stanley M."/>
            <person name="Sussman M.R."/>
            <person name="Taylor A.R."/>
            <person name="Vardi A."/>
            <person name="von Dassow P."/>
            <person name="Vyverman W."/>
            <person name="Willis A."/>
            <person name="Wyrwicz L.S."/>
            <person name="Rokhsar D.S."/>
            <person name="Weissenbach J."/>
            <person name="Armbrust E.V."/>
            <person name="Green B.R."/>
            <person name="Van de Peer Y."/>
            <person name="Grigoriev I.V."/>
        </authorList>
    </citation>
    <scope>NUCLEOTIDE SEQUENCE [LARGE SCALE GENOMIC DNA]</scope>
    <source>
        <strain evidence="3 4">CCAP 1055/1</strain>
    </source>
</reference>
<organism evidence="3 4">
    <name type="scientific">Phaeodactylum tricornutum (strain CCAP 1055/1)</name>
    <dbReference type="NCBI Taxonomy" id="556484"/>
    <lineage>
        <taxon>Eukaryota</taxon>
        <taxon>Sar</taxon>
        <taxon>Stramenopiles</taxon>
        <taxon>Ochrophyta</taxon>
        <taxon>Bacillariophyta</taxon>
        <taxon>Bacillariophyceae</taxon>
        <taxon>Bacillariophycidae</taxon>
        <taxon>Naviculales</taxon>
        <taxon>Phaeodactylaceae</taxon>
        <taxon>Phaeodactylum</taxon>
    </lineage>
</organism>
<dbReference type="RefSeq" id="XP_002178111.1">
    <property type="nucleotide sequence ID" value="XM_002178075.1"/>
</dbReference>
<dbReference type="OrthoDB" id="45900at2759"/>
<feature type="region of interest" description="Disordered" evidence="1">
    <location>
        <begin position="472"/>
        <end position="512"/>
    </location>
</feature>
<dbReference type="Proteomes" id="UP000000759">
    <property type="component" value="Chromosome 2"/>
</dbReference>
<keyword evidence="4" id="KW-1185">Reference proteome</keyword>
<evidence type="ECO:0000313" key="3">
    <source>
        <dbReference type="EMBL" id="EEC50925.1"/>
    </source>
</evidence>
<feature type="compositionally biased region" description="Polar residues" evidence="1">
    <location>
        <begin position="160"/>
        <end position="169"/>
    </location>
</feature>
<protein>
    <recommendedName>
        <fullName evidence="5">START domain-containing protein</fullName>
    </recommendedName>
</protein>
<dbReference type="SUPFAM" id="SSF55961">
    <property type="entry name" value="Bet v1-like"/>
    <property type="match status" value="1"/>
</dbReference>
<reference evidence="4" key="2">
    <citation type="submission" date="2008-08" db="EMBL/GenBank/DDBJ databases">
        <authorList>
            <consortium name="Diatom Consortium"/>
            <person name="Grigoriev I."/>
            <person name="Grimwood J."/>
            <person name="Kuo A."/>
            <person name="Otillar R.P."/>
            <person name="Salamov A."/>
            <person name="Detter J.C."/>
            <person name="Lindquist E."/>
            <person name="Shapiro H."/>
            <person name="Lucas S."/>
            <person name="Glavina del Rio T."/>
            <person name="Pitluck S."/>
            <person name="Rokhsar D."/>
            <person name="Bowler C."/>
        </authorList>
    </citation>
    <scope>GENOME REANNOTATION</scope>
    <source>
        <strain evidence="4">CCAP 1055/1</strain>
    </source>
</reference>
<evidence type="ECO:0000313" key="4">
    <source>
        <dbReference type="Proteomes" id="UP000000759"/>
    </source>
</evidence>
<dbReference type="InterPro" id="IPR023393">
    <property type="entry name" value="START-like_dom_sf"/>
</dbReference>
<dbReference type="Gene3D" id="3.30.530.20">
    <property type="match status" value="1"/>
</dbReference>
<evidence type="ECO:0008006" key="5">
    <source>
        <dbReference type="Google" id="ProtNLM"/>
    </source>
</evidence>
<dbReference type="GeneID" id="7197010"/>
<feature type="signal peptide" evidence="2">
    <location>
        <begin position="1"/>
        <end position="28"/>
    </location>
</feature>
<feature type="region of interest" description="Disordered" evidence="1">
    <location>
        <begin position="160"/>
        <end position="180"/>
    </location>
</feature>
<dbReference type="KEGG" id="pti:PHATRDRAFT_43720"/>
<feature type="chain" id="PRO_5002855403" description="START domain-containing protein" evidence="2">
    <location>
        <begin position="29"/>
        <end position="512"/>
    </location>
</feature>
<dbReference type="EMBL" id="CM000606">
    <property type="protein sequence ID" value="EEC50925.1"/>
    <property type="molecule type" value="Genomic_DNA"/>
</dbReference>
<feature type="compositionally biased region" description="Basic and acidic residues" evidence="1">
    <location>
        <begin position="477"/>
        <end position="490"/>
    </location>
</feature>
<keyword evidence="2" id="KW-0732">Signal</keyword>
<evidence type="ECO:0000256" key="1">
    <source>
        <dbReference type="SAM" id="MobiDB-lite"/>
    </source>
</evidence>
<dbReference type="InParanoid" id="B7FT81"/>
<name>B7FT81_PHATC</name>
<feature type="region of interest" description="Disordered" evidence="1">
    <location>
        <begin position="60"/>
        <end position="89"/>
    </location>
</feature>